<accession>A0A0L0BVJ9</accession>
<reference evidence="2 3" key="1">
    <citation type="journal article" date="2015" name="Nat. Commun.">
        <title>Lucilia cuprina genome unlocks parasitic fly biology to underpin future interventions.</title>
        <authorList>
            <person name="Anstead C.A."/>
            <person name="Korhonen P.K."/>
            <person name="Young N.D."/>
            <person name="Hall R.S."/>
            <person name="Jex A.R."/>
            <person name="Murali S.C."/>
            <person name="Hughes D.S."/>
            <person name="Lee S.F."/>
            <person name="Perry T."/>
            <person name="Stroehlein A.J."/>
            <person name="Ansell B.R."/>
            <person name="Breugelmans B."/>
            <person name="Hofmann A."/>
            <person name="Qu J."/>
            <person name="Dugan S."/>
            <person name="Lee S.L."/>
            <person name="Chao H."/>
            <person name="Dinh H."/>
            <person name="Han Y."/>
            <person name="Doddapaneni H.V."/>
            <person name="Worley K.C."/>
            <person name="Muzny D.M."/>
            <person name="Ioannidis P."/>
            <person name="Waterhouse R.M."/>
            <person name="Zdobnov E.M."/>
            <person name="James P.J."/>
            <person name="Bagnall N.H."/>
            <person name="Kotze A.C."/>
            <person name="Gibbs R.A."/>
            <person name="Richards S."/>
            <person name="Batterham P."/>
            <person name="Gasser R.B."/>
        </authorList>
    </citation>
    <scope>NUCLEOTIDE SEQUENCE [LARGE SCALE GENOMIC DNA]</scope>
    <source>
        <strain evidence="2 3">LS</strain>
        <tissue evidence="2">Full body</tissue>
    </source>
</reference>
<keyword evidence="3" id="KW-1185">Reference proteome</keyword>
<dbReference type="Proteomes" id="UP000037069">
    <property type="component" value="Unassembled WGS sequence"/>
</dbReference>
<evidence type="ECO:0000256" key="1">
    <source>
        <dbReference type="SAM" id="MobiDB-lite"/>
    </source>
</evidence>
<evidence type="ECO:0000313" key="3">
    <source>
        <dbReference type="Proteomes" id="UP000037069"/>
    </source>
</evidence>
<feature type="compositionally biased region" description="Basic residues" evidence="1">
    <location>
        <begin position="51"/>
        <end position="61"/>
    </location>
</feature>
<dbReference type="EMBL" id="JRES01001381">
    <property type="protein sequence ID" value="KNC23254.1"/>
    <property type="molecule type" value="Genomic_DNA"/>
</dbReference>
<feature type="compositionally biased region" description="Low complexity" evidence="1">
    <location>
        <begin position="12"/>
        <end position="27"/>
    </location>
</feature>
<proteinExistence type="predicted"/>
<comment type="caution">
    <text evidence="2">The sequence shown here is derived from an EMBL/GenBank/DDBJ whole genome shotgun (WGS) entry which is preliminary data.</text>
</comment>
<organism evidence="2 3">
    <name type="scientific">Lucilia cuprina</name>
    <name type="common">Green bottle fly</name>
    <name type="synonym">Australian sheep blowfly</name>
    <dbReference type="NCBI Taxonomy" id="7375"/>
    <lineage>
        <taxon>Eukaryota</taxon>
        <taxon>Metazoa</taxon>
        <taxon>Ecdysozoa</taxon>
        <taxon>Arthropoda</taxon>
        <taxon>Hexapoda</taxon>
        <taxon>Insecta</taxon>
        <taxon>Pterygota</taxon>
        <taxon>Neoptera</taxon>
        <taxon>Endopterygota</taxon>
        <taxon>Diptera</taxon>
        <taxon>Brachycera</taxon>
        <taxon>Muscomorpha</taxon>
        <taxon>Oestroidea</taxon>
        <taxon>Calliphoridae</taxon>
        <taxon>Luciliinae</taxon>
        <taxon>Lucilia</taxon>
    </lineage>
</organism>
<name>A0A0L0BVJ9_LUCCU</name>
<feature type="compositionally biased region" description="Basic and acidic residues" evidence="1">
    <location>
        <begin position="34"/>
        <end position="50"/>
    </location>
</feature>
<sequence>MFRQMTLAYYTGHSGSSSSSNNSQQHSPQTPTPAERKSSNDGGIEQEHQQHHLQHGSRKRSSCVSFRSEILWLDLVNGEINELIERYSERYEDKGFW</sequence>
<feature type="region of interest" description="Disordered" evidence="1">
    <location>
        <begin position="1"/>
        <end position="61"/>
    </location>
</feature>
<protein>
    <submittedName>
        <fullName evidence="2">Uncharacterized protein</fullName>
    </submittedName>
</protein>
<gene>
    <name evidence="2" type="ORF">FF38_04178</name>
</gene>
<evidence type="ECO:0000313" key="2">
    <source>
        <dbReference type="EMBL" id="KNC23254.1"/>
    </source>
</evidence>
<dbReference type="AlphaFoldDB" id="A0A0L0BVJ9"/>